<accession>A0A0H2M913</accession>
<name>A0A0H2M913_9PROT</name>
<gene>
    <name evidence="1" type="ORF">WH96_20895</name>
</gene>
<organism evidence="1 2">
    <name type="scientific">Kiloniella spongiae</name>
    <dbReference type="NCBI Taxonomy" id="1489064"/>
    <lineage>
        <taxon>Bacteria</taxon>
        <taxon>Pseudomonadati</taxon>
        <taxon>Pseudomonadota</taxon>
        <taxon>Alphaproteobacteria</taxon>
        <taxon>Rhodospirillales</taxon>
        <taxon>Kiloniellaceae</taxon>
        <taxon>Kiloniella</taxon>
    </lineage>
</organism>
<evidence type="ECO:0000313" key="2">
    <source>
        <dbReference type="Proteomes" id="UP000035444"/>
    </source>
</evidence>
<dbReference type="Proteomes" id="UP000035444">
    <property type="component" value="Unassembled WGS sequence"/>
</dbReference>
<protein>
    <submittedName>
        <fullName evidence="1">Uncharacterized protein</fullName>
    </submittedName>
</protein>
<dbReference type="RefSeq" id="WP_047766191.1">
    <property type="nucleotide sequence ID" value="NZ_LAQL01000062.1"/>
</dbReference>
<comment type="caution">
    <text evidence="1">The sequence shown here is derived from an EMBL/GenBank/DDBJ whole genome shotgun (WGS) entry which is preliminary data.</text>
</comment>
<dbReference type="EMBL" id="LAQL01000062">
    <property type="protein sequence ID" value="KLN58838.1"/>
    <property type="molecule type" value="Genomic_DNA"/>
</dbReference>
<feature type="non-terminal residue" evidence="1">
    <location>
        <position position="181"/>
    </location>
</feature>
<proteinExistence type="predicted"/>
<evidence type="ECO:0000313" key="1">
    <source>
        <dbReference type="EMBL" id="KLN58838.1"/>
    </source>
</evidence>
<sequence length="181" mass="19204">QNNGVVGGIIKKLSGGSAWNAGAYSLEKLIGAGSLDFEVTEANTHRMVGLSSTTGNSSYETIEYTFYLLASGALYIRESGVNRGSFGTYSSGDIFEIERSSDGVVSYIKNGETIYTSTVISSTDNPLLVDVSLYENGSTLNDVKLTNASGVQEAVTWVTDNSVEAHRLGSDLSVAYQDLNA</sequence>
<dbReference type="AlphaFoldDB" id="A0A0H2M913"/>
<keyword evidence="2" id="KW-1185">Reference proteome</keyword>
<feature type="non-terminal residue" evidence="1">
    <location>
        <position position="1"/>
    </location>
</feature>
<reference evidence="1 2" key="1">
    <citation type="submission" date="2015-03" db="EMBL/GenBank/DDBJ databases">
        <title>Genome Sequence of Kiloniella spongiae MEBiC09566, isolated from a marine sponge.</title>
        <authorList>
            <person name="Shao Z."/>
            <person name="Wang L."/>
            <person name="Li X."/>
        </authorList>
    </citation>
    <scope>NUCLEOTIDE SEQUENCE [LARGE SCALE GENOMIC DNA]</scope>
    <source>
        <strain evidence="1 2">MEBiC09566</strain>
    </source>
</reference>